<dbReference type="PROSITE" id="PS50043">
    <property type="entry name" value="HTH_LUXR_2"/>
    <property type="match status" value="1"/>
</dbReference>
<dbReference type="Proteomes" id="UP000318693">
    <property type="component" value="Unassembled WGS sequence"/>
</dbReference>
<evidence type="ECO:0000313" key="8">
    <source>
        <dbReference type="EMBL" id="TRW44566.1"/>
    </source>
</evidence>
<dbReference type="PROSITE" id="PS00622">
    <property type="entry name" value="HTH_LUXR_1"/>
    <property type="match status" value="1"/>
</dbReference>
<comment type="caution">
    <text evidence="8">The sequence shown here is derived from an EMBL/GenBank/DDBJ whole genome shotgun (WGS) entry which is preliminary data.</text>
</comment>
<evidence type="ECO:0000256" key="3">
    <source>
        <dbReference type="ARBA" id="ARBA00023125"/>
    </source>
</evidence>
<dbReference type="RefSeq" id="WP_143418978.1">
    <property type="nucleotide sequence ID" value="NZ_VJXR01000041.1"/>
</dbReference>
<feature type="domain" description="Response regulatory" evidence="7">
    <location>
        <begin position="3"/>
        <end position="118"/>
    </location>
</feature>
<dbReference type="InterPro" id="IPR001789">
    <property type="entry name" value="Sig_transdc_resp-reg_receiver"/>
</dbReference>
<evidence type="ECO:0000256" key="5">
    <source>
        <dbReference type="PROSITE-ProRule" id="PRU00169"/>
    </source>
</evidence>
<dbReference type="SUPFAM" id="SSF46894">
    <property type="entry name" value="C-terminal effector domain of the bipartite response regulators"/>
    <property type="match status" value="1"/>
</dbReference>
<organism evidence="8 9">
    <name type="scientific">Georgenia yuyongxinii</name>
    <dbReference type="NCBI Taxonomy" id="2589797"/>
    <lineage>
        <taxon>Bacteria</taxon>
        <taxon>Bacillati</taxon>
        <taxon>Actinomycetota</taxon>
        <taxon>Actinomycetes</taxon>
        <taxon>Micrococcales</taxon>
        <taxon>Bogoriellaceae</taxon>
        <taxon>Georgenia</taxon>
    </lineage>
</organism>
<feature type="domain" description="HTH luxR-type" evidence="6">
    <location>
        <begin position="145"/>
        <end position="210"/>
    </location>
</feature>
<evidence type="ECO:0000259" key="6">
    <source>
        <dbReference type="PROSITE" id="PS50043"/>
    </source>
</evidence>
<proteinExistence type="predicted"/>
<keyword evidence="9" id="KW-1185">Reference proteome</keyword>
<dbReference type="PRINTS" id="PR00038">
    <property type="entry name" value="HTHLUXR"/>
</dbReference>
<dbReference type="PANTHER" id="PTHR43214:SF24">
    <property type="entry name" value="TRANSCRIPTIONAL REGULATORY PROTEIN NARL-RELATED"/>
    <property type="match status" value="1"/>
</dbReference>
<dbReference type="InterPro" id="IPR000792">
    <property type="entry name" value="Tscrpt_reg_LuxR_C"/>
</dbReference>
<dbReference type="Pfam" id="PF00072">
    <property type="entry name" value="Response_reg"/>
    <property type="match status" value="1"/>
</dbReference>
<dbReference type="EMBL" id="VJXR01000041">
    <property type="protein sequence ID" value="TRW44566.1"/>
    <property type="molecule type" value="Genomic_DNA"/>
</dbReference>
<gene>
    <name evidence="8" type="ORF">FJ693_13230</name>
</gene>
<dbReference type="Gene3D" id="3.40.50.2300">
    <property type="match status" value="1"/>
</dbReference>
<keyword evidence="4" id="KW-0804">Transcription</keyword>
<evidence type="ECO:0000259" key="7">
    <source>
        <dbReference type="PROSITE" id="PS50110"/>
    </source>
</evidence>
<dbReference type="Pfam" id="PF00196">
    <property type="entry name" value="GerE"/>
    <property type="match status" value="1"/>
</dbReference>
<sequence length="218" mass="22950">MIRVMVVDDEGLVRSGLRLILSSATDLEVVATCDGVHAVEEADRHHPHVVLLDLRMPEVDGLTVLRALVARPQPPAVAMLTTFDTEDYVAQALGLGAAGFLLKDTEPEQLVHAVRVLAAGGKILSPKVTDAVIGGYLSASTPGPVRARIAAMTPREREVLALIGRGLPNADIAARLHLSPATVKDHVSAVLTKLAVANRVQAAVLARDAGLAQTAPER</sequence>
<dbReference type="SMART" id="SM00448">
    <property type="entry name" value="REC"/>
    <property type="match status" value="1"/>
</dbReference>
<evidence type="ECO:0000256" key="1">
    <source>
        <dbReference type="ARBA" id="ARBA00022553"/>
    </source>
</evidence>
<dbReference type="SMART" id="SM00421">
    <property type="entry name" value="HTH_LUXR"/>
    <property type="match status" value="1"/>
</dbReference>
<dbReference type="CDD" id="cd06170">
    <property type="entry name" value="LuxR_C_like"/>
    <property type="match status" value="1"/>
</dbReference>
<dbReference type="CDD" id="cd17535">
    <property type="entry name" value="REC_NarL-like"/>
    <property type="match status" value="1"/>
</dbReference>
<keyword evidence="3" id="KW-0238">DNA-binding</keyword>
<dbReference type="GO" id="GO:0003677">
    <property type="term" value="F:DNA binding"/>
    <property type="evidence" value="ECO:0007669"/>
    <property type="project" value="UniProtKB-KW"/>
</dbReference>
<dbReference type="PANTHER" id="PTHR43214">
    <property type="entry name" value="TWO-COMPONENT RESPONSE REGULATOR"/>
    <property type="match status" value="1"/>
</dbReference>
<reference evidence="8 9" key="1">
    <citation type="submission" date="2019-07" db="EMBL/GenBank/DDBJ databases">
        <title>Georgenia wutianyii sp. nov. and Georgenia *** sp. nov. isolated from plateau pika (Ochotona curzoniae) in the Qinghai-Tibet plateau of China.</title>
        <authorList>
            <person name="Tian Z."/>
        </authorList>
    </citation>
    <scope>NUCLEOTIDE SEQUENCE [LARGE SCALE GENOMIC DNA]</scope>
    <source>
        <strain evidence="8 9">Z446</strain>
    </source>
</reference>
<protein>
    <submittedName>
        <fullName evidence="8">Response regulator transcription factor</fullName>
    </submittedName>
</protein>
<evidence type="ECO:0000313" key="9">
    <source>
        <dbReference type="Proteomes" id="UP000318693"/>
    </source>
</evidence>
<feature type="modified residue" description="4-aspartylphosphate" evidence="5">
    <location>
        <position position="53"/>
    </location>
</feature>
<accession>A0A552WP67</accession>
<keyword evidence="1 5" id="KW-0597">Phosphoprotein</keyword>
<dbReference type="GO" id="GO:0000160">
    <property type="term" value="P:phosphorelay signal transduction system"/>
    <property type="evidence" value="ECO:0007669"/>
    <property type="project" value="InterPro"/>
</dbReference>
<name>A0A552WP67_9MICO</name>
<dbReference type="GO" id="GO:0006355">
    <property type="term" value="P:regulation of DNA-templated transcription"/>
    <property type="evidence" value="ECO:0007669"/>
    <property type="project" value="InterPro"/>
</dbReference>
<dbReference type="SUPFAM" id="SSF52172">
    <property type="entry name" value="CheY-like"/>
    <property type="match status" value="1"/>
</dbReference>
<evidence type="ECO:0000256" key="4">
    <source>
        <dbReference type="ARBA" id="ARBA00023163"/>
    </source>
</evidence>
<dbReference type="InterPro" id="IPR058245">
    <property type="entry name" value="NreC/VraR/RcsB-like_REC"/>
</dbReference>
<dbReference type="InterPro" id="IPR039420">
    <property type="entry name" value="WalR-like"/>
</dbReference>
<evidence type="ECO:0000256" key="2">
    <source>
        <dbReference type="ARBA" id="ARBA00023015"/>
    </source>
</evidence>
<dbReference type="AlphaFoldDB" id="A0A552WP67"/>
<dbReference type="InterPro" id="IPR016032">
    <property type="entry name" value="Sig_transdc_resp-reg_C-effctor"/>
</dbReference>
<dbReference type="InterPro" id="IPR011006">
    <property type="entry name" value="CheY-like_superfamily"/>
</dbReference>
<keyword evidence="2" id="KW-0805">Transcription regulation</keyword>
<dbReference type="PROSITE" id="PS50110">
    <property type="entry name" value="RESPONSE_REGULATORY"/>
    <property type="match status" value="1"/>
</dbReference>